<sequence length="271" mass="31332">MQVERKKSFVEKLLTFLSRLKGYKSPLFIVYQPHSFLIKGKDTQEVMHLIKPGDILLRTYNNYLDKYFVKGTFTHAGLYLGEVTENHLRQIAKVDKPERYATGTQMVIHALADTVILEDLIQFCRCDALAILRFPQQLVLQKGRIPPDTVLNYLTEYAKVEAKSHQAAVLKAEIDIMTRLAQGDSLHFDTLFKIIYRVALSELITPHPADFGFDNFSPLSCTELIYFATKSICWNYDIEPTKQKIFFQQRRVIEADTFTNTDLEEVWKKVG</sequence>
<protein>
    <submittedName>
        <fullName evidence="1">Uncharacterized protein</fullName>
    </submittedName>
</protein>
<dbReference type="RefSeq" id="WP_062152156.1">
    <property type="nucleotide sequence ID" value="NZ_CP012373.2"/>
</dbReference>
<dbReference type="Gene3D" id="3.90.1720.10">
    <property type="entry name" value="endopeptidase domain like (from Nostoc punctiforme)"/>
    <property type="match status" value="1"/>
</dbReference>
<dbReference type="Proteomes" id="UP000234271">
    <property type="component" value="Chromosome"/>
</dbReference>
<dbReference type="STRING" id="288004.AL038_09250"/>
<accession>A0A2N9YH75</accession>
<keyword evidence="2" id="KW-1185">Reference proteome</keyword>
<proteinExistence type="predicted"/>
<evidence type="ECO:0000313" key="1">
    <source>
        <dbReference type="EMBL" id="AUI69882.1"/>
    </source>
</evidence>
<dbReference type="AlphaFoldDB" id="A0A2N9YH75"/>
<name>A0A2N9YH75_9GAMM</name>
<gene>
    <name evidence="1" type="ORF">BLE401_15060</name>
</gene>
<reference evidence="2" key="1">
    <citation type="submission" date="2016-12" db="EMBL/GenBank/DDBJ databases">
        <title>Complete Genome Sequence of Beggiatoa leptomitiformis D-401.</title>
        <authorList>
            <person name="Fomenkov A."/>
            <person name="Vincze T."/>
            <person name="Grabovich M."/>
            <person name="Anton B.P."/>
            <person name="Dubinina G."/>
            <person name="Orlova M."/>
            <person name="Belousova E."/>
            <person name="Roberts R.J."/>
        </authorList>
    </citation>
    <scope>NUCLEOTIDE SEQUENCE [LARGE SCALE GENOMIC DNA]</scope>
    <source>
        <strain evidence="2">D-401</strain>
    </source>
</reference>
<evidence type="ECO:0000313" key="2">
    <source>
        <dbReference type="Proteomes" id="UP000234271"/>
    </source>
</evidence>
<organism evidence="1 2">
    <name type="scientific">Beggiatoa leptomitoformis</name>
    <dbReference type="NCBI Taxonomy" id="288004"/>
    <lineage>
        <taxon>Bacteria</taxon>
        <taxon>Pseudomonadati</taxon>
        <taxon>Pseudomonadota</taxon>
        <taxon>Gammaproteobacteria</taxon>
        <taxon>Thiotrichales</taxon>
        <taxon>Thiotrichaceae</taxon>
        <taxon>Beggiatoa</taxon>
    </lineage>
</organism>
<dbReference type="OrthoDB" id="195541at2"/>
<dbReference type="KEGG" id="blep:AL038_09250"/>
<dbReference type="EMBL" id="CP018889">
    <property type="protein sequence ID" value="AUI69882.1"/>
    <property type="molecule type" value="Genomic_DNA"/>
</dbReference>